<organism evidence="1 2">
    <name type="scientific">Staphylococcus simiae CCM 7213 = CCUG 51256</name>
    <dbReference type="NCBI Taxonomy" id="911238"/>
    <lineage>
        <taxon>Bacteria</taxon>
        <taxon>Bacillati</taxon>
        <taxon>Bacillota</taxon>
        <taxon>Bacilli</taxon>
        <taxon>Bacillales</taxon>
        <taxon>Staphylococcaceae</taxon>
        <taxon>Staphylococcus</taxon>
    </lineage>
</organism>
<reference evidence="1 2" key="1">
    <citation type="journal article" date="2012" name="BMC Genomics">
        <title>Comparative genomic analysis of the genus Staphylococcus including Staphylococcus aureus and its newly described sister species Staphylococcus simiae.</title>
        <authorList>
            <person name="Suzuki H."/>
            <person name="Lefebure T."/>
            <person name="Pavinski Bitar P."/>
            <person name="Stanhope M.J."/>
        </authorList>
    </citation>
    <scope>NUCLEOTIDE SEQUENCE [LARGE SCALE GENOMIC DNA]</scope>
    <source>
        <strain evidence="1 2">CCM 7213</strain>
    </source>
</reference>
<dbReference type="RefSeq" id="WP_002465208.1">
    <property type="nucleotide sequence ID" value="NZ_AEUN01000550.1"/>
</dbReference>
<gene>
    <name evidence="1" type="ORF">SS7213T_12667</name>
</gene>
<name>G5JM10_9STAP</name>
<evidence type="ECO:0000313" key="2">
    <source>
        <dbReference type="Proteomes" id="UP000005413"/>
    </source>
</evidence>
<proteinExistence type="predicted"/>
<evidence type="ECO:0000313" key="1">
    <source>
        <dbReference type="EMBL" id="EHJ06774.1"/>
    </source>
</evidence>
<dbReference type="Proteomes" id="UP000005413">
    <property type="component" value="Unassembled WGS sequence"/>
</dbReference>
<keyword evidence="2" id="KW-1185">Reference proteome</keyword>
<dbReference type="AlphaFoldDB" id="G5JM10"/>
<accession>G5JM10</accession>
<dbReference type="EMBL" id="AEUN01000550">
    <property type="protein sequence ID" value="EHJ06774.1"/>
    <property type="molecule type" value="Genomic_DNA"/>
</dbReference>
<dbReference type="OrthoDB" id="2409242at2"/>
<sequence>MLRIPNAYGHDVEVTLKDGKVLTGFVFDYDNPFENDSGNFSMDLETNSEFCTIDDELIKDIKILA</sequence>
<comment type="caution">
    <text evidence="1">The sequence shown here is derived from an EMBL/GenBank/DDBJ whole genome shotgun (WGS) entry which is preliminary data.</text>
</comment>
<protein>
    <submittedName>
        <fullName evidence="1">Uncharacterized protein</fullName>
    </submittedName>
</protein>
<dbReference type="PATRIC" id="fig|911238.3.peg.2239"/>